<dbReference type="InParanoid" id="A0A2R5G3T0"/>
<keyword evidence="3 5" id="KW-1133">Transmembrane helix</keyword>
<dbReference type="InterPro" id="IPR006634">
    <property type="entry name" value="TLC-dom"/>
</dbReference>
<dbReference type="InterPro" id="IPR050846">
    <property type="entry name" value="TLCD"/>
</dbReference>
<dbReference type="PANTHER" id="PTHR13439:SF0">
    <property type="entry name" value="TOPOISOMERASE I DAMAGE AFFECTED PROTEIN 4"/>
    <property type="match status" value="1"/>
</dbReference>
<dbReference type="Proteomes" id="UP000241890">
    <property type="component" value="Unassembled WGS sequence"/>
</dbReference>
<dbReference type="AlphaFoldDB" id="A0A2R5G3T0"/>
<evidence type="ECO:0000256" key="1">
    <source>
        <dbReference type="ARBA" id="ARBA00004141"/>
    </source>
</evidence>
<keyword evidence="8" id="KW-1185">Reference proteome</keyword>
<organism evidence="7 8">
    <name type="scientific">Hondaea fermentalgiana</name>
    <dbReference type="NCBI Taxonomy" id="2315210"/>
    <lineage>
        <taxon>Eukaryota</taxon>
        <taxon>Sar</taxon>
        <taxon>Stramenopiles</taxon>
        <taxon>Bigyra</taxon>
        <taxon>Labyrinthulomycetes</taxon>
        <taxon>Thraustochytrida</taxon>
        <taxon>Thraustochytriidae</taxon>
        <taxon>Hondaea</taxon>
    </lineage>
</organism>
<evidence type="ECO:0000256" key="4">
    <source>
        <dbReference type="ARBA" id="ARBA00023136"/>
    </source>
</evidence>
<accession>A0A2R5G3T0</accession>
<comment type="subcellular location">
    <subcellularLocation>
        <location evidence="1">Membrane</location>
        <topology evidence="1">Multi-pass membrane protein</topology>
    </subcellularLocation>
</comment>
<evidence type="ECO:0000313" key="8">
    <source>
        <dbReference type="Proteomes" id="UP000241890"/>
    </source>
</evidence>
<evidence type="ECO:0000313" key="7">
    <source>
        <dbReference type="EMBL" id="GBG25697.1"/>
    </source>
</evidence>
<gene>
    <name evidence="7" type="ORF">FCC1311_019162</name>
</gene>
<keyword evidence="2 5" id="KW-0812">Transmembrane</keyword>
<keyword evidence="4 5" id="KW-0472">Membrane</keyword>
<dbReference type="GO" id="GO:0005783">
    <property type="term" value="C:endoplasmic reticulum"/>
    <property type="evidence" value="ECO:0007669"/>
    <property type="project" value="TreeGrafter"/>
</dbReference>
<proteinExistence type="predicted"/>
<feature type="transmembrane region" description="Helical" evidence="5">
    <location>
        <begin position="54"/>
        <end position="74"/>
    </location>
</feature>
<evidence type="ECO:0000259" key="6">
    <source>
        <dbReference type="SMART" id="SM00724"/>
    </source>
</evidence>
<comment type="caution">
    <text evidence="7">The sequence shown here is derived from an EMBL/GenBank/DDBJ whole genome shotgun (WGS) entry which is preliminary data.</text>
</comment>
<feature type="transmembrane region" description="Helical" evidence="5">
    <location>
        <begin position="23"/>
        <end position="42"/>
    </location>
</feature>
<reference evidence="7 8" key="1">
    <citation type="submission" date="2017-12" db="EMBL/GenBank/DDBJ databases">
        <title>Sequencing, de novo assembly and annotation of complete genome of a new Thraustochytrid species, strain FCC1311.</title>
        <authorList>
            <person name="Sedici K."/>
            <person name="Godart F."/>
            <person name="Aiese Cigliano R."/>
            <person name="Sanseverino W."/>
            <person name="Barakat M."/>
            <person name="Ortet P."/>
            <person name="Marechal E."/>
            <person name="Cagnac O."/>
            <person name="Amato A."/>
        </authorList>
    </citation>
    <scope>NUCLEOTIDE SEQUENCE [LARGE SCALE GENOMIC DNA]</scope>
</reference>
<sequence>MVFISTDGMDAAEALRSSPPATWWIAFVTGLCTVVGVTCKMIDTDRGETRLRASNAFAAGYSMLMFLLSFQWLVLDLGGGTLPGVRAALVSRPWVDLVDGASQGQQICVYMLAYMAQDMVVRCLFWELDLRYILHHLACLGGLGLVLFAGLHPVYCVALSVSEFSTPIVCLFEIAQAELGSMKKYIMPCGILLNLCFPVRVAWFTWVFYLVAFEYRKHSFYQLSIENCGFLCTGLLVLVNWSWYFDLLVGSVRTLLEDSSPAEVDTAPDPSLKKAQ</sequence>
<feature type="transmembrane region" description="Helical" evidence="5">
    <location>
        <begin position="137"/>
        <end position="155"/>
    </location>
</feature>
<evidence type="ECO:0000256" key="2">
    <source>
        <dbReference type="ARBA" id="ARBA00022692"/>
    </source>
</evidence>
<dbReference type="PANTHER" id="PTHR13439">
    <property type="entry name" value="CT120 PROTEIN"/>
    <property type="match status" value="1"/>
</dbReference>
<evidence type="ECO:0000256" key="3">
    <source>
        <dbReference type="ARBA" id="ARBA00022989"/>
    </source>
</evidence>
<dbReference type="GO" id="GO:0016020">
    <property type="term" value="C:membrane"/>
    <property type="evidence" value="ECO:0007669"/>
    <property type="project" value="UniProtKB-SubCell"/>
</dbReference>
<evidence type="ECO:0000256" key="5">
    <source>
        <dbReference type="SAM" id="Phobius"/>
    </source>
</evidence>
<name>A0A2R5G3T0_9STRA</name>
<dbReference type="Pfam" id="PF03798">
    <property type="entry name" value="TRAM_LAG1_CLN8"/>
    <property type="match status" value="1"/>
</dbReference>
<protein>
    <recommendedName>
        <fullName evidence="6">TLC domain-containing protein</fullName>
    </recommendedName>
</protein>
<dbReference type="GO" id="GO:0055088">
    <property type="term" value="P:lipid homeostasis"/>
    <property type="evidence" value="ECO:0007669"/>
    <property type="project" value="TreeGrafter"/>
</dbReference>
<dbReference type="SMART" id="SM00724">
    <property type="entry name" value="TLC"/>
    <property type="match status" value="1"/>
</dbReference>
<dbReference type="EMBL" id="BEYU01000014">
    <property type="protein sequence ID" value="GBG25697.1"/>
    <property type="molecule type" value="Genomic_DNA"/>
</dbReference>
<feature type="transmembrane region" description="Helical" evidence="5">
    <location>
        <begin position="223"/>
        <end position="244"/>
    </location>
</feature>
<feature type="transmembrane region" description="Helical" evidence="5">
    <location>
        <begin position="185"/>
        <end position="211"/>
    </location>
</feature>
<feature type="domain" description="TLC" evidence="6">
    <location>
        <begin position="65"/>
        <end position="257"/>
    </location>
</feature>